<evidence type="ECO:0000313" key="1">
    <source>
        <dbReference type="EMBL" id="TXL81909.1"/>
    </source>
</evidence>
<sequence>MAAAAQREDDMDLTEISFSVGRNGGNLPLDVFNVVTRLNSVPPGKGGPEAPLDVNRLVGDPGALGNAIQRFQAKQGLPSRDGRIDPGGKTWQRLKQVSKPIPNVPTPSDSRTMEALPALPPTWSFDRPDKNFQMLADPPAVTRDWILPFGGTPGRECEIRLYRIPAKNQFVGVAYPKGVGTLKAIMIYFHHPMHPEDVEYAGDPFGYVNFGIGDYMVGRMKVLKQLARSRRDVAVVVPSPSSTGVGEFQSNEKLVTAALREIAEDLTGTASDLPLILAHYSGGFEFLFKFVEACPQLAKRVRAVYDFDGRHHVSCPNGKFTALATGGAQVIQYSGEDVAPAGKRTREEVLGSNAARNPALINLPYARWEENNAWRGPKHPFQRSWVHEMVPTCMLLHALVSTRFLS</sequence>
<dbReference type="OrthoDB" id="242200at2"/>
<organism evidence="1 2">
    <name type="scientific">Vineibacter terrae</name>
    <dbReference type="NCBI Taxonomy" id="2586908"/>
    <lineage>
        <taxon>Bacteria</taxon>
        <taxon>Pseudomonadati</taxon>
        <taxon>Pseudomonadota</taxon>
        <taxon>Alphaproteobacteria</taxon>
        <taxon>Hyphomicrobiales</taxon>
        <taxon>Vineibacter</taxon>
    </lineage>
</organism>
<evidence type="ECO:0000313" key="2">
    <source>
        <dbReference type="Proteomes" id="UP000321638"/>
    </source>
</evidence>
<dbReference type="AlphaFoldDB" id="A0A5C8PVM1"/>
<accession>A0A5C8PVM1</accession>
<dbReference type="RefSeq" id="WP_147845264.1">
    <property type="nucleotide sequence ID" value="NZ_VDUZ01000002.1"/>
</dbReference>
<comment type="caution">
    <text evidence="1">The sequence shown here is derived from an EMBL/GenBank/DDBJ whole genome shotgun (WGS) entry which is preliminary data.</text>
</comment>
<keyword evidence="2" id="KW-1185">Reference proteome</keyword>
<dbReference type="Proteomes" id="UP000321638">
    <property type="component" value="Unassembled WGS sequence"/>
</dbReference>
<reference evidence="1 2" key="1">
    <citation type="submission" date="2019-06" db="EMBL/GenBank/DDBJ databases">
        <title>New taxonomy in bacterial strain CC-CFT640, isolated from vineyard.</title>
        <authorList>
            <person name="Lin S.-Y."/>
            <person name="Tsai C.-F."/>
            <person name="Young C.-C."/>
        </authorList>
    </citation>
    <scope>NUCLEOTIDE SEQUENCE [LARGE SCALE GENOMIC DNA]</scope>
    <source>
        <strain evidence="1 2">CC-CFT640</strain>
    </source>
</reference>
<dbReference type="EMBL" id="VDUZ01000002">
    <property type="protein sequence ID" value="TXL81909.1"/>
    <property type="molecule type" value="Genomic_DNA"/>
</dbReference>
<protein>
    <submittedName>
        <fullName evidence="1">Uncharacterized protein</fullName>
    </submittedName>
</protein>
<name>A0A5C8PVM1_9HYPH</name>
<gene>
    <name evidence="1" type="ORF">FHP25_02250</name>
</gene>
<proteinExistence type="predicted"/>